<feature type="transmembrane region" description="Helical" evidence="4">
    <location>
        <begin position="265"/>
        <end position="287"/>
    </location>
</feature>
<comment type="caution">
    <text evidence="5">The sequence shown here is derived from an EMBL/GenBank/DDBJ whole genome shotgun (WGS) entry which is preliminary data.</text>
</comment>
<evidence type="ECO:0000313" key="5">
    <source>
        <dbReference type="EMBL" id="PQA56956.1"/>
    </source>
</evidence>
<dbReference type="InterPro" id="IPR011990">
    <property type="entry name" value="TPR-like_helical_dom_sf"/>
</dbReference>
<evidence type="ECO:0000256" key="3">
    <source>
        <dbReference type="PROSITE-ProRule" id="PRU00339"/>
    </source>
</evidence>
<keyword evidence="2 3" id="KW-0802">TPR repeat</keyword>
<keyword evidence="4" id="KW-1133">Transmembrane helix</keyword>
<dbReference type="EMBL" id="PTRA01000002">
    <property type="protein sequence ID" value="PQA56956.1"/>
    <property type="molecule type" value="Genomic_DNA"/>
</dbReference>
<dbReference type="InterPro" id="IPR051685">
    <property type="entry name" value="Ycf3/AcsC/BcsC/TPR_MFPF"/>
</dbReference>
<reference evidence="6" key="1">
    <citation type="submission" date="2018-02" db="EMBL/GenBank/DDBJ databases">
        <title>Genome sequencing of Solimonas sp. HR-BB.</title>
        <authorList>
            <person name="Lee Y."/>
            <person name="Jeon C.O."/>
        </authorList>
    </citation>
    <scope>NUCLEOTIDE SEQUENCE [LARGE SCALE GENOMIC DNA]</scope>
    <source>
        <strain evidence="6">HR-U</strain>
    </source>
</reference>
<dbReference type="Gene3D" id="1.25.40.10">
    <property type="entry name" value="Tetratricopeptide repeat domain"/>
    <property type="match status" value="1"/>
</dbReference>
<organism evidence="5 6">
    <name type="scientific">Siphonobacter curvatus</name>
    <dbReference type="NCBI Taxonomy" id="2094562"/>
    <lineage>
        <taxon>Bacteria</taxon>
        <taxon>Pseudomonadati</taxon>
        <taxon>Bacteroidota</taxon>
        <taxon>Cytophagia</taxon>
        <taxon>Cytophagales</taxon>
        <taxon>Cytophagaceae</taxon>
        <taxon>Siphonobacter</taxon>
    </lineage>
</organism>
<dbReference type="PANTHER" id="PTHR44943:SF8">
    <property type="entry name" value="TPR REPEAT-CONTAINING PROTEIN MJ0263"/>
    <property type="match status" value="1"/>
</dbReference>
<dbReference type="AlphaFoldDB" id="A0A2S7IKD5"/>
<keyword evidence="6" id="KW-1185">Reference proteome</keyword>
<accession>A0A2S7IKD5</accession>
<dbReference type="InterPro" id="IPR019734">
    <property type="entry name" value="TPR_rpt"/>
</dbReference>
<evidence type="ECO:0000256" key="4">
    <source>
        <dbReference type="SAM" id="Phobius"/>
    </source>
</evidence>
<dbReference type="PROSITE" id="PS50005">
    <property type="entry name" value="TPR"/>
    <property type="match status" value="1"/>
</dbReference>
<evidence type="ECO:0000256" key="2">
    <source>
        <dbReference type="ARBA" id="ARBA00022803"/>
    </source>
</evidence>
<dbReference type="SMART" id="SM00028">
    <property type="entry name" value="TPR"/>
    <property type="match status" value="5"/>
</dbReference>
<dbReference type="Pfam" id="PF13432">
    <property type="entry name" value="TPR_16"/>
    <property type="match status" value="1"/>
</dbReference>
<evidence type="ECO:0000256" key="1">
    <source>
        <dbReference type="ARBA" id="ARBA00022737"/>
    </source>
</evidence>
<feature type="repeat" description="TPR" evidence="3">
    <location>
        <begin position="104"/>
        <end position="137"/>
    </location>
</feature>
<feature type="transmembrane region" description="Helical" evidence="4">
    <location>
        <begin position="307"/>
        <end position="327"/>
    </location>
</feature>
<keyword evidence="1" id="KW-0677">Repeat</keyword>
<dbReference type="OrthoDB" id="1489995at2"/>
<dbReference type="SUPFAM" id="SSF48452">
    <property type="entry name" value="TPR-like"/>
    <property type="match status" value="1"/>
</dbReference>
<keyword evidence="4" id="KW-0472">Membrane</keyword>
<evidence type="ECO:0000313" key="6">
    <source>
        <dbReference type="Proteomes" id="UP000239590"/>
    </source>
</evidence>
<dbReference type="PANTHER" id="PTHR44943">
    <property type="entry name" value="CELLULOSE SYNTHASE OPERON PROTEIN C"/>
    <property type="match status" value="1"/>
</dbReference>
<dbReference type="RefSeq" id="WP_104714531.1">
    <property type="nucleotide sequence ID" value="NZ_PTRA01000002.1"/>
</dbReference>
<feature type="transmembrane region" description="Helical" evidence="4">
    <location>
        <begin position="363"/>
        <end position="382"/>
    </location>
</feature>
<keyword evidence="4" id="KW-0812">Transmembrane</keyword>
<name>A0A2S7IKD5_9BACT</name>
<proteinExistence type="predicted"/>
<gene>
    <name evidence="5" type="ORF">C5O19_16620</name>
</gene>
<dbReference type="Proteomes" id="UP000239590">
    <property type="component" value="Unassembled WGS sequence"/>
</dbReference>
<sequence>MESNALDKARLLMNLNRTAEAIQELRQWLLQQPEDLEALILLVQAYINTHEYPKALETAEELLSQAPDYSIAHYFHGVTLLLAKRYADAEQALLEAVELDPWDADYFNMLGTLHNLQKHWEKALFYADQGLAIDPEHVQCLNTRTEALTKLGRLEEMQSTIEETLAADPHNAYTHATVGWSKLERGNISEARQHFAEALRMKATYEFAQEGMKEAVKAKNPLYRAYLNYSFWMSRHQSSMQWSIILGVLLGQNLVRQYAERFPVLNVLLVLIIAFLYFTWVMMPVGYLILQLDSYGRMALEKNQKRLAWITGIALCVGVLSLAVHYWLDYGPLFLLGMYGLLVIIPLSRLLDHPERIPTWLKVVSWLIIGLGALAVLVGFVYLGLGLLLGYLAFFGVLIYSWLYNFASMRGA</sequence>
<feature type="transmembrane region" description="Helical" evidence="4">
    <location>
        <begin position="388"/>
        <end position="407"/>
    </location>
</feature>
<protein>
    <submittedName>
        <fullName evidence="5">Uncharacterized protein</fullName>
    </submittedName>
</protein>
<feature type="transmembrane region" description="Helical" evidence="4">
    <location>
        <begin position="333"/>
        <end position="351"/>
    </location>
</feature>